<dbReference type="GO" id="GO:0007018">
    <property type="term" value="P:microtubule-based movement"/>
    <property type="evidence" value="ECO:0007669"/>
    <property type="project" value="TreeGrafter"/>
</dbReference>
<sequence length="460" mass="52054">MSSSSLNFDHLNIDDNEISSQDERTEQSEASAVAEKKDDPTTIKFHLNSETKRNLENLQGLTRARNSTLKIAEEVLPRQYMNRFPSSPQPPPGGELCQVEGNLNDLLSDCENVLPTFRQTLINIVEAAGLVPDEIAVWDGKEVMLTPETPYKSLTVGPLKSRERCEEKVANEYDGDYSRLVDMVRASIVVANEDQLILAAEALQGLDIVRLKNRFKEPLFTGYCDALYNIKIDGIICEVQLHVSAIVAYKEESHHYYGFFRSFFAGNVLACKNRIDMLEKCIDPNADVQTALEEMLKSDDEDLIWGMYDLVEEMGDWYLCEVLCQRLCEIDPDNVFYKERLACALDDQGKYAQAEALHRQCWEVRKKTLGEHHQGTLESIIGIANALDCQGKYAQAEALHRQCWEVRKKTLGEHHPDTLNVLNNMAVAKDDNVAIALNGQGKYAQAEALYRQCWEGPRQP</sequence>
<dbReference type="PANTHER" id="PTHR45783">
    <property type="entry name" value="KINESIN LIGHT CHAIN"/>
    <property type="match status" value="1"/>
</dbReference>
<protein>
    <recommendedName>
        <fullName evidence="7">Kinesin light chain</fullName>
    </recommendedName>
</protein>
<feature type="region of interest" description="Disordered" evidence="5">
    <location>
        <begin position="1"/>
        <end position="41"/>
    </location>
</feature>
<evidence type="ECO:0000256" key="2">
    <source>
        <dbReference type="ARBA" id="ARBA00022490"/>
    </source>
</evidence>
<proteinExistence type="predicted"/>
<dbReference type="AlphaFoldDB" id="A0A7S4RF89"/>
<evidence type="ECO:0000313" key="6">
    <source>
        <dbReference type="EMBL" id="CAE4611153.1"/>
    </source>
</evidence>
<organism evidence="6">
    <name type="scientific">Ditylum brightwellii</name>
    <dbReference type="NCBI Taxonomy" id="49249"/>
    <lineage>
        <taxon>Eukaryota</taxon>
        <taxon>Sar</taxon>
        <taxon>Stramenopiles</taxon>
        <taxon>Ochrophyta</taxon>
        <taxon>Bacillariophyta</taxon>
        <taxon>Mediophyceae</taxon>
        <taxon>Lithodesmiophycidae</taxon>
        <taxon>Lithodesmiales</taxon>
        <taxon>Lithodesmiaceae</taxon>
        <taxon>Ditylum</taxon>
    </lineage>
</organism>
<evidence type="ECO:0000256" key="5">
    <source>
        <dbReference type="SAM" id="MobiDB-lite"/>
    </source>
</evidence>
<evidence type="ECO:0000256" key="3">
    <source>
        <dbReference type="ARBA" id="ARBA00022737"/>
    </source>
</evidence>
<keyword evidence="2" id="KW-0963">Cytoplasm</keyword>
<accession>A0A7S4RF89</accession>
<dbReference type="SUPFAM" id="SSF48452">
    <property type="entry name" value="TPR-like"/>
    <property type="match status" value="1"/>
</dbReference>
<evidence type="ECO:0000256" key="1">
    <source>
        <dbReference type="ARBA" id="ARBA00004496"/>
    </source>
</evidence>
<dbReference type="InterPro" id="IPR011990">
    <property type="entry name" value="TPR-like_helical_dom_sf"/>
</dbReference>
<dbReference type="InterPro" id="IPR002151">
    <property type="entry name" value="Kinesin_light"/>
</dbReference>
<comment type="subcellular location">
    <subcellularLocation>
        <location evidence="1">Cytoplasm</location>
    </subcellularLocation>
</comment>
<dbReference type="GO" id="GO:0019894">
    <property type="term" value="F:kinesin binding"/>
    <property type="evidence" value="ECO:0007669"/>
    <property type="project" value="TreeGrafter"/>
</dbReference>
<dbReference type="Pfam" id="PF13374">
    <property type="entry name" value="TPR_10"/>
    <property type="match status" value="3"/>
</dbReference>
<evidence type="ECO:0008006" key="7">
    <source>
        <dbReference type="Google" id="ProtNLM"/>
    </source>
</evidence>
<dbReference type="EMBL" id="HBNS01021386">
    <property type="protein sequence ID" value="CAE4611153.1"/>
    <property type="molecule type" value="Transcribed_RNA"/>
</dbReference>
<keyword evidence="4" id="KW-0802">TPR repeat</keyword>
<dbReference type="SUPFAM" id="SSF81301">
    <property type="entry name" value="Nucleotidyltransferase"/>
    <property type="match status" value="1"/>
</dbReference>
<reference evidence="6" key="1">
    <citation type="submission" date="2021-01" db="EMBL/GenBank/DDBJ databases">
        <authorList>
            <person name="Corre E."/>
            <person name="Pelletier E."/>
            <person name="Niang G."/>
            <person name="Scheremetjew M."/>
            <person name="Finn R."/>
            <person name="Kale V."/>
            <person name="Holt S."/>
            <person name="Cochrane G."/>
            <person name="Meng A."/>
            <person name="Brown T."/>
            <person name="Cohen L."/>
        </authorList>
    </citation>
    <scope>NUCLEOTIDE SEQUENCE</scope>
    <source>
        <strain evidence="6">GSO104</strain>
    </source>
</reference>
<dbReference type="Gene3D" id="1.25.40.10">
    <property type="entry name" value="Tetratricopeptide repeat domain"/>
    <property type="match status" value="1"/>
</dbReference>
<keyword evidence="3" id="KW-0677">Repeat</keyword>
<dbReference type="InterPro" id="IPR043519">
    <property type="entry name" value="NT_sf"/>
</dbReference>
<dbReference type="PANTHER" id="PTHR45783:SF3">
    <property type="entry name" value="KINESIN LIGHT CHAIN"/>
    <property type="match status" value="1"/>
</dbReference>
<dbReference type="GO" id="GO:0005737">
    <property type="term" value="C:cytoplasm"/>
    <property type="evidence" value="ECO:0007669"/>
    <property type="project" value="UniProtKB-SubCell"/>
</dbReference>
<name>A0A7S4RF89_9STRA</name>
<gene>
    <name evidence="6" type="ORF">DBRI00130_LOCUS16951</name>
</gene>
<evidence type="ECO:0000256" key="4">
    <source>
        <dbReference type="ARBA" id="ARBA00022803"/>
    </source>
</evidence>
<dbReference type="GO" id="GO:0005871">
    <property type="term" value="C:kinesin complex"/>
    <property type="evidence" value="ECO:0007669"/>
    <property type="project" value="InterPro"/>
</dbReference>